<dbReference type="OrthoDB" id="9807950at2"/>
<protein>
    <recommendedName>
        <fullName evidence="3 13">Flagellar biosynthetic protein FlhB</fullName>
    </recommendedName>
</protein>
<dbReference type="AlphaFoldDB" id="A0A8B2NRL0"/>
<evidence type="ECO:0000256" key="7">
    <source>
        <dbReference type="ARBA" id="ARBA00022795"/>
    </source>
</evidence>
<dbReference type="EMBL" id="QHHQ01000003">
    <property type="protein sequence ID" value="RAI00940.1"/>
    <property type="molecule type" value="Genomic_DNA"/>
</dbReference>
<evidence type="ECO:0000313" key="15">
    <source>
        <dbReference type="EMBL" id="RAI00940.1"/>
    </source>
</evidence>
<keyword evidence="11 13" id="KW-1006">Bacterial flagellum protein export</keyword>
<comment type="similarity">
    <text evidence="2 13">Belongs to the type III secretion exporter family.</text>
</comment>
<comment type="caution">
    <text evidence="15">The sequence shown here is derived from an EMBL/GenBank/DDBJ whole genome shotgun (WGS) entry which is preliminary data.</text>
</comment>
<dbReference type="Gene3D" id="6.10.250.2080">
    <property type="match status" value="1"/>
</dbReference>
<dbReference type="Proteomes" id="UP000249590">
    <property type="component" value="Unassembled WGS sequence"/>
</dbReference>
<sequence>MADKPDSSEKTEEATPKKIEDSLSKGQTPFSREAPAFASLLGILTVLGVMASEQTRDLAAALSRLMDNASSYDLGQGADVTALFLDVYKTAAVFTLPIVILLAVFGLAAGFAQSSPRIVGERIQPKLERISINAGLKRIFGSQGVVEFLRSLFKFAVIGTIAALLLRNEVPTVIRAVFVDPTLLPKQILTIAIRLLSTICAATIILVAADLTWTRMKWRRDLRMTRREVKDELKQSEGDPILKARMRSAQKDRSRRRMLTAVPQSTVVIANPTHYAVALAYERAVGGAPKVVAKGVDAVALRIRELAEGAEVPVVENPPLARALYYAVEVDRFIPEDFYRAVAQVLYFVYSKDEEAAKSRPAF</sequence>
<comment type="subcellular location">
    <subcellularLocation>
        <location evidence="1">Cell membrane</location>
        <topology evidence="1">Multi-pass membrane protein</topology>
    </subcellularLocation>
</comment>
<dbReference type="PANTHER" id="PTHR30531">
    <property type="entry name" value="FLAGELLAR BIOSYNTHETIC PROTEIN FLHB"/>
    <property type="match status" value="1"/>
</dbReference>
<evidence type="ECO:0000256" key="10">
    <source>
        <dbReference type="ARBA" id="ARBA00023136"/>
    </source>
</evidence>
<dbReference type="Gene3D" id="3.40.1690.10">
    <property type="entry name" value="secretion proteins EscU"/>
    <property type="match status" value="1"/>
</dbReference>
<keyword evidence="9 13" id="KW-1133">Transmembrane helix</keyword>
<keyword evidence="10 13" id="KW-0472">Membrane</keyword>
<comment type="function">
    <text evidence="12 13">Required for formation of the rod structure in the basal body of the flagellar apparatus. Together with FliI and FliH, may constitute the export apparatus of flagellin.</text>
</comment>
<evidence type="ECO:0000256" key="8">
    <source>
        <dbReference type="ARBA" id="ARBA00022927"/>
    </source>
</evidence>
<evidence type="ECO:0000256" key="6">
    <source>
        <dbReference type="ARBA" id="ARBA00022692"/>
    </source>
</evidence>
<dbReference type="GO" id="GO:0009306">
    <property type="term" value="P:protein secretion"/>
    <property type="evidence" value="ECO:0007669"/>
    <property type="project" value="InterPro"/>
</dbReference>
<evidence type="ECO:0000256" key="1">
    <source>
        <dbReference type="ARBA" id="ARBA00004651"/>
    </source>
</evidence>
<feature type="transmembrane region" description="Helical" evidence="13">
    <location>
        <begin position="91"/>
        <end position="112"/>
    </location>
</feature>
<evidence type="ECO:0000256" key="3">
    <source>
        <dbReference type="ARBA" id="ARBA00021622"/>
    </source>
</evidence>
<keyword evidence="15" id="KW-0282">Flagellum</keyword>
<gene>
    <name evidence="13 15" type="primary">flhB</name>
    <name evidence="15" type="ORF">DLJ53_17075</name>
</gene>
<comment type="caution">
    <text evidence="13">Lacks conserved residue(s) required for the propagation of feature annotation.</text>
</comment>
<dbReference type="RefSeq" id="WP_111347435.1">
    <property type="nucleotide sequence ID" value="NZ_QHHQ01000003.1"/>
</dbReference>
<keyword evidence="5 13" id="KW-1003">Cell membrane</keyword>
<accession>A0A8B2NRL0</accession>
<dbReference type="GO" id="GO:0005886">
    <property type="term" value="C:plasma membrane"/>
    <property type="evidence" value="ECO:0007669"/>
    <property type="project" value="UniProtKB-SubCell"/>
</dbReference>
<dbReference type="Pfam" id="PF01312">
    <property type="entry name" value="Bac_export_2"/>
    <property type="match status" value="1"/>
</dbReference>
<organism evidence="15 16">
    <name type="scientific">Acuticoccus sediminis</name>
    <dbReference type="NCBI Taxonomy" id="2184697"/>
    <lineage>
        <taxon>Bacteria</taxon>
        <taxon>Pseudomonadati</taxon>
        <taxon>Pseudomonadota</taxon>
        <taxon>Alphaproteobacteria</taxon>
        <taxon>Hyphomicrobiales</taxon>
        <taxon>Amorphaceae</taxon>
        <taxon>Acuticoccus</taxon>
    </lineage>
</organism>
<feature type="compositionally biased region" description="Basic and acidic residues" evidence="14">
    <location>
        <begin position="1"/>
        <end position="23"/>
    </location>
</feature>
<keyword evidence="4 13" id="KW-0813">Transport</keyword>
<dbReference type="PRINTS" id="PR00950">
    <property type="entry name" value="TYPE3IMSPROT"/>
</dbReference>
<feature type="transmembrane region" description="Helical" evidence="13">
    <location>
        <begin position="188"/>
        <end position="213"/>
    </location>
</feature>
<dbReference type="InterPro" id="IPR006136">
    <property type="entry name" value="FlhB"/>
</dbReference>
<reference evidence="15 16" key="1">
    <citation type="submission" date="2018-05" db="EMBL/GenBank/DDBJ databases">
        <title>Acuticoccus sediminis sp. nov., isolated from deep-sea sediment of Indian Ocean.</title>
        <authorList>
            <person name="Liu X."/>
            <person name="Lai Q."/>
            <person name="Du Y."/>
            <person name="Sun F."/>
            <person name="Zhang X."/>
            <person name="Wang S."/>
            <person name="Shao Z."/>
        </authorList>
    </citation>
    <scope>NUCLEOTIDE SEQUENCE [LARGE SCALE GENOMIC DNA]</scope>
    <source>
        <strain evidence="15 16">PTG4-2</strain>
    </source>
</reference>
<evidence type="ECO:0000256" key="14">
    <source>
        <dbReference type="SAM" id="MobiDB-lite"/>
    </source>
</evidence>
<keyword evidence="15" id="KW-0966">Cell projection</keyword>
<evidence type="ECO:0000256" key="12">
    <source>
        <dbReference type="ARBA" id="ARBA00025078"/>
    </source>
</evidence>
<proteinExistence type="inferred from homology"/>
<evidence type="ECO:0000256" key="13">
    <source>
        <dbReference type="RuleBase" id="RU364091"/>
    </source>
</evidence>
<keyword evidence="6 13" id="KW-0812">Transmembrane</keyword>
<dbReference type="InterPro" id="IPR006135">
    <property type="entry name" value="T3SS_substrate_exporter"/>
</dbReference>
<keyword evidence="7 13" id="KW-1005">Bacterial flagellum biogenesis</keyword>
<dbReference type="NCBIfam" id="TIGR00328">
    <property type="entry name" value="flhB"/>
    <property type="match status" value="1"/>
</dbReference>
<dbReference type="InterPro" id="IPR029025">
    <property type="entry name" value="T3SS_substrate_exporter_C"/>
</dbReference>
<keyword evidence="8 13" id="KW-0653">Protein transport</keyword>
<feature type="transmembrane region" description="Helical" evidence="13">
    <location>
        <begin position="148"/>
        <end position="168"/>
    </location>
</feature>
<evidence type="ECO:0000256" key="9">
    <source>
        <dbReference type="ARBA" id="ARBA00022989"/>
    </source>
</evidence>
<evidence type="ECO:0000256" key="11">
    <source>
        <dbReference type="ARBA" id="ARBA00023225"/>
    </source>
</evidence>
<dbReference type="SUPFAM" id="SSF160544">
    <property type="entry name" value="EscU C-terminal domain-like"/>
    <property type="match status" value="1"/>
</dbReference>
<evidence type="ECO:0000256" key="5">
    <source>
        <dbReference type="ARBA" id="ARBA00022475"/>
    </source>
</evidence>
<evidence type="ECO:0000256" key="4">
    <source>
        <dbReference type="ARBA" id="ARBA00022448"/>
    </source>
</evidence>
<dbReference type="GO" id="GO:0044780">
    <property type="term" value="P:bacterial-type flagellum assembly"/>
    <property type="evidence" value="ECO:0007669"/>
    <property type="project" value="InterPro"/>
</dbReference>
<keyword evidence="16" id="KW-1185">Reference proteome</keyword>
<feature type="region of interest" description="Disordered" evidence="14">
    <location>
        <begin position="1"/>
        <end position="27"/>
    </location>
</feature>
<keyword evidence="15" id="KW-0969">Cilium</keyword>
<evidence type="ECO:0000256" key="2">
    <source>
        <dbReference type="ARBA" id="ARBA00010690"/>
    </source>
</evidence>
<dbReference type="FunFam" id="3.40.1690.10:FF:000001">
    <property type="entry name" value="Flagellar biosynthetic protein FlhB"/>
    <property type="match status" value="1"/>
</dbReference>
<name>A0A8B2NRL0_9HYPH</name>
<evidence type="ECO:0000313" key="16">
    <source>
        <dbReference type="Proteomes" id="UP000249590"/>
    </source>
</evidence>
<dbReference type="PANTHER" id="PTHR30531:SF12">
    <property type="entry name" value="FLAGELLAR BIOSYNTHETIC PROTEIN FLHB"/>
    <property type="match status" value="1"/>
</dbReference>